<evidence type="ECO:0000256" key="4">
    <source>
        <dbReference type="ARBA" id="ARBA00024045"/>
    </source>
</evidence>
<gene>
    <name evidence="7" type="ORF">AQUCO_00300768v1</name>
</gene>
<sequence>MATIAPEKTILEPLKYQKWVLKVSIHCEGCKRKVKKVLQGIDGVYTITIDSQQHKVTVTGDVDANTLIKKLIKTGKHAELWPEDENKENKGKKKKNKKNKNKNKEASNQNDPKSSEEDSSDESAEKDEEVEQKNSVQFTEGGGPTVKLNGNNQIEVKQNGNITDNSQPSNGGKSGKKKKKKKGQNGQNNVVPNGVETVVVTPVTTGSSTSPTPVNLNLPRQHIYSYPTYDIPSNRPPMYPTNGYDTSHQIRQSPYTYAYSDFYTPSQPLNLVDEDDVNDEEEASACSIM</sequence>
<protein>
    <recommendedName>
        <fullName evidence="6">HMA domain-containing protein</fullName>
    </recommendedName>
</protein>
<evidence type="ECO:0000313" key="8">
    <source>
        <dbReference type="Proteomes" id="UP000230069"/>
    </source>
</evidence>
<dbReference type="Gene3D" id="3.30.70.100">
    <property type="match status" value="1"/>
</dbReference>
<dbReference type="PROSITE" id="PS50846">
    <property type="entry name" value="HMA_2"/>
    <property type="match status" value="1"/>
</dbReference>
<feature type="compositionally biased region" description="Basic residues" evidence="5">
    <location>
        <begin position="174"/>
        <end position="183"/>
    </location>
</feature>
<feature type="compositionally biased region" description="Polar residues" evidence="5">
    <location>
        <begin position="148"/>
        <end position="164"/>
    </location>
</feature>
<keyword evidence="3" id="KW-0449">Lipoprotein</keyword>
<feature type="region of interest" description="Disordered" evidence="5">
    <location>
        <begin position="81"/>
        <end position="195"/>
    </location>
</feature>
<dbReference type="CDD" id="cd00371">
    <property type="entry name" value="HMA"/>
    <property type="match status" value="1"/>
</dbReference>
<dbReference type="AlphaFoldDB" id="A0A2G5F0S5"/>
<dbReference type="SUPFAM" id="SSF55008">
    <property type="entry name" value="HMA, heavy metal-associated domain"/>
    <property type="match status" value="1"/>
</dbReference>
<keyword evidence="2" id="KW-0479">Metal-binding</keyword>
<evidence type="ECO:0000313" key="7">
    <source>
        <dbReference type="EMBL" id="PIA61487.1"/>
    </source>
</evidence>
<feature type="domain" description="HMA" evidence="6">
    <location>
        <begin position="16"/>
        <end position="79"/>
    </location>
</feature>
<dbReference type="InterPro" id="IPR006121">
    <property type="entry name" value="HMA_dom"/>
</dbReference>
<evidence type="ECO:0000259" key="6">
    <source>
        <dbReference type="PROSITE" id="PS50846"/>
    </source>
</evidence>
<feature type="compositionally biased region" description="Low complexity" evidence="5">
    <location>
        <begin position="184"/>
        <end position="195"/>
    </location>
</feature>
<dbReference type="GO" id="GO:0046872">
    <property type="term" value="F:metal ion binding"/>
    <property type="evidence" value="ECO:0007669"/>
    <property type="project" value="UniProtKB-KW"/>
</dbReference>
<dbReference type="EMBL" id="KZ305020">
    <property type="protein sequence ID" value="PIA61487.1"/>
    <property type="molecule type" value="Genomic_DNA"/>
</dbReference>
<dbReference type="PANTHER" id="PTHR45868">
    <property type="entry name" value="HEAVY METAL-ASSOCIATED ISOPRENYLATED PLANT PROTEIN 33-RELATED"/>
    <property type="match status" value="1"/>
</dbReference>
<accession>A0A2G5F0S5</accession>
<evidence type="ECO:0000256" key="2">
    <source>
        <dbReference type="ARBA" id="ARBA00022723"/>
    </source>
</evidence>
<organism evidence="7 8">
    <name type="scientific">Aquilegia coerulea</name>
    <name type="common">Rocky mountain columbine</name>
    <dbReference type="NCBI Taxonomy" id="218851"/>
    <lineage>
        <taxon>Eukaryota</taxon>
        <taxon>Viridiplantae</taxon>
        <taxon>Streptophyta</taxon>
        <taxon>Embryophyta</taxon>
        <taxon>Tracheophyta</taxon>
        <taxon>Spermatophyta</taxon>
        <taxon>Magnoliopsida</taxon>
        <taxon>Ranunculales</taxon>
        <taxon>Ranunculaceae</taxon>
        <taxon>Thalictroideae</taxon>
        <taxon>Aquilegia</taxon>
    </lineage>
</organism>
<keyword evidence="1" id="KW-0488">Methylation</keyword>
<dbReference type="InParanoid" id="A0A2G5F0S5"/>
<evidence type="ECO:0000256" key="5">
    <source>
        <dbReference type="SAM" id="MobiDB-lite"/>
    </source>
</evidence>
<proteinExistence type="inferred from homology"/>
<keyword evidence="8" id="KW-1185">Reference proteome</keyword>
<evidence type="ECO:0000256" key="3">
    <source>
        <dbReference type="ARBA" id="ARBA00023289"/>
    </source>
</evidence>
<evidence type="ECO:0000256" key="1">
    <source>
        <dbReference type="ARBA" id="ARBA00022481"/>
    </source>
</evidence>
<dbReference type="OrthoDB" id="689350at2759"/>
<reference evidence="7 8" key="1">
    <citation type="submission" date="2017-09" db="EMBL/GenBank/DDBJ databases">
        <title>WGS assembly of Aquilegia coerulea Goldsmith.</title>
        <authorList>
            <person name="Hodges S."/>
            <person name="Kramer E."/>
            <person name="Nordborg M."/>
            <person name="Tomkins J."/>
            <person name="Borevitz J."/>
            <person name="Derieg N."/>
            <person name="Yan J."/>
            <person name="Mihaltcheva S."/>
            <person name="Hayes R.D."/>
            <person name="Rokhsar D."/>
        </authorList>
    </citation>
    <scope>NUCLEOTIDE SEQUENCE [LARGE SCALE GENOMIC DNA]</scope>
    <source>
        <strain evidence="8">cv. Goldsmith</strain>
    </source>
</reference>
<dbReference type="Pfam" id="PF00403">
    <property type="entry name" value="HMA"/>
    <property type="match status" value="1"/>
</dbReference>
<dbReference type="FunFam" id="3.30.70.100:FF:000008">
    <property type="entry name" value="Copper transport protein ATOX1"/>
    <property type="match status" value="1"/>
</dbReference>
<dbReference type="Proteomes" id="UP000230069">
    <property type="component" value="Unassembled WGS sequence"/>
</dbReference>
<comment type="similarity">
    <text evidence="4">Belongs to the HIPP family.</text>
</comment>
<feature type="compositionally biased region" description="Basic residues" evidence="5">
    <location>
        <begin position="90"/>
        <end position="101"/>
    </location>
</feature>
<name>A0A2G5F0S5_AQUCA</name>
<dbReference type="InterPro" id="IPR036163">
    <property type="entry name" value="HMA_dom_sf"/>
</dbReference>
<dbReference type="PANTHER" id="PTHR45868:SF80">
    <property type="entry name" value="F15K9.8-RELATED"/>
    <property type="match status" value="1"/>
</dbReference>
<keyword evidence="3" id="KW-0636">Prenylation</keyword>
<feature type="compositionally biased region" description="Acidic residues" evidence="5">
    <location>
        <begin position="117"/>
        <end position="130"/>
    </location>
</feature>
<dbReference type="STRING" id="218851.A0A2G5F0S5"/>